<evidence type="ECO:0000256" key="1">
    <source>
        <dbReference type="SAM" id="MobiDB-lite"/>
    </source>
</evidence>
<feature type="compositionally biased region" description="Basic and acidic residues" evidence="1">
    <location>
        <begin position="1"/>
        <end position="18"/>
    </location>
</feature>
<dbReference type="EMBL" id="CAJPDT010000041">
    <property type="protein sequence ID" value="CAF9925962.1"/>
    <property type="molecule type" value="Genomic_DNA"/>
</dbReference>
<evidence type="ECO:0000313" key="2">
    <source>
        <dbReference type="EMBL" id="CAF9925962.1"/>
    </source>
</evidence>
<gene>
    <name evidence="2" type="ORF">IMSHALPRED_006833</name>
</gene>
<keyword evidence="3" id="KW-1185">Reference proteome</keyword>
<feature type="compositionally biased region" description="Acidic residues" evidence="1">
    <location>
        <begin position="66"/>
        <end position="78"/>
    </location>
</feature>
<dbReference type="Proteomes" id="UP000664534">
    <property type="component" value="Unassembled WGS sequence"/>
</dbReference>
<feature type="region of interest" description="Disordered" evidence="1">
    <location>
        <begin position="1"/>
        <end position="154"/>
    </location>
</feature>
<dbReference type="AlphaFoldDB" id="A0A8H3FIW2"/>
<reference evidence="2" key="1">
    <citation type="submission" date="2021-03" db="EMBL/GenBank/DDBJ databases">
        <authorList>
            <person name="Tagirdzhanova G."/>
        </authorList>
    </citation>
    <scope>NUCLEOTIDE SEQUENCE</scope>
</reference>
<protein>
    <submittedName>
        <fullName evidence="2">Uncharacterized protein</fullName>
    </submittedName>
</protein>
<feature type="compositionally biased region" description="Basic and acidic residues" evidence="1">
    <location>
        <begin position="129"/>
        <end position="154"/>
    </location>
</feature>
<comment type="caution">
    <text evidence="2">The sequence shown here is derived from an EMBL/GenBank/DDBJ whole genome shotgun (WGS) entry which is preliminary data.</text>
</comment>
<organism evidence="2 3">
    <name type="scientific">Imshaugia aleurites</name>
    <dbReference type="NCBI Taxonomy" id="172621"/>
    <lineage>
        <taxon>Eukaryota</taxon>
        <taxon>Fungi</taxon>
        <taxon>Dikarya</taxon>
        <taxon>Ascomycota</taxon>
        <taxon>Pezizomycotina</taxon>
        <taxon>Lecanoromycetes</taxon>
        <taxon>OSLEUM clade</taxon>
        <taxon>Lecanoromycetidae</taxon>
        <taxon>Lecanorales</taxon>
        <taxon>Lecanorineae</taxon>
        <taxon>Parmeliaceae</taxon>
        <taxon>Imshaugia</taxon>
    </lineage>
</organism>
<name>A0A8H3FIW2_9LECA</name>
<sequence length="154" mass="17642">MDDDKRNSWAEAGKEPEQKSLPASPRGNDKRNSWAIPEEEREQFGREEEQRPRRAESIKRLSWAIPEEEREQFSEEEEQRLRKDASIGWLPIRAVNALLENTPTPLLEKRKAETGETGESSAANKRNRREGQAQDGPERLEGAERHETAANDGP</sequence>
<evidence type="ECO:0000313" key="3">
    <source>
        <dbReference type="Proteomes" id="UP000664534"/>
    </source>
</evidence>
<accession>A0A8H3FIW2</accession>
<proteinExistence type="predicted"/>
<feature type="compositionally biased region" description="Basic and acidic residues" evidence="1">
    <location>
        <begin position="42"/>
        <end position="59"/>
    </location>
</feature>